<dbReference type="PROSITE" id="PS50885">
    <property type="entry name" value="HAMP"/>
    <property type="match status" value="1"/>
</dbReference>
<dbReference type="CDD" id="cd11386">
    <property type="entry name" value="MCP_signal"/>
    <property type="match status" value="1"/>
</dbReference>
<evidence type="ECO:0000256" key="2">
    <source>
        <dbReference type="ARBA" id="ARBA00022481"/>
    </source>
</evidence>
<keyword evidence="2" id="KW-0488">Methylation</keyword>
<evidence type="ECO:0000259" key="8">
    <source>
        <dbReference type="PROSITE" id="PS50885"/>
    </source>
</evidence>
<evidence type="ECO:0000256" key="6">
    <source>
        <dbReference type="SAM" id="Phobius"/>
    </source>
</evidence>
<keyword evidence="6" id="KW-1133">Transmembrane helix</keyword>
<dbReference type="InterPro" id="IPR004089">
    <property type="entry name" value="MCPsignal_dom"/>
</dbReference>
<dbReference type="InterPro" id="IPR033462">
    <property type="entry name" value="Cache_3-Cache_2"/>
</dbReference>
<proteinExistence type="inferred from homology"/>
<evidence type="ECO:0000256" key="1">
    <source>
        <dbReference type="ARBA" id="ARBA00004370"/>
    </source>
</evidence>
<name>A0A3S9HR88_9BURK</name>
<dbReference type="InterPro" id="IPR003660">
    <property type="entry name" value="HAMP_dom"/>
</dbReference>
<evidence type="ECO:0000313" key="9">
    <source>
        <dbReference type="EMBL" id="AZP14622.1"/>
    </source>
</evidence>
<evidence type="ECO:0000259" key="7">
    <source>
        <dbReference type="PROSITE" id="PS50111"/>
    </source>
</evidence>
<dbReference type="Pfam" id="PF00672">
    <property type="entry name" value="HAMP"/>
    <property type="match status" value="1"/>
</dbReference>
<keyword evidence="4" id="KW-0807">Transducer</keyword>
<feature type="region of interest" description="Disordered" evidence="5">
    <location>
        <begin position="427"/>
        <end position="448"/>
    </location>
</feature>
<comment type="similarity">
    <text evidence="3">Belongs to the methyl-accepting chemotaxis (MCP) protein family.</text>
</comment>
<dbReference type="PANTHER" id="PTHR43531">
    <property type="entry name" value="PROTEIN ICFG"/>
    <property type="match status" value="1"/>
</dbReference>
<evidence type="ECO:0000256" key="5">
    <source>
        <dbReference type="SAM" id="MobiDB-lite"/>
    </source>
</evidence>
<dbReference type="CDD" id="cd12912">
    <property type="entry name" value="PDC2_MCP_like"/>
    <property type="match status" value="1"/>
</dbReference>
<dbReference type="FunFam" id="1.10.287.950:FF:000001">
    <property type="entry name" value="Methyl-accepting chemotaxis sensory transducer"/>
    <property type="match status" value="1"/>
</dbReference>
<sequence>MMKTKLNFRSWGLGGKLSGIAFVLIFLTFFGFVAGIGNATYSVMKKRSLVEFTHLVDTVGNMLEIFDKTVRQDAMRANHLFEMQFAPEFSVDSANQIEVAGKMLDSLKNGETVLNLNTTIVDKFSVSSNALATIFLKQGDDFIRVTTSVKKENGERAIGTALDKNGAAYAQLIKGEEYVGMASLFGKNFMTMYKPVKNKEGQLIAVLFTGIDVVDSLKELKDKIKSIKIGETGYFFALNAKAGKDQGMLMVHPAKEASNIIDAKDASGREFIKEILEKKNGVIEYPWLNKELNETTARDKLVVFKYVNGFDWVIAGGTYIDEMNQASKEILIKFGVIALVLLLAFIGILASVIKRSISQPLAQVVGVAERMATGDMTANLESDRVDEIGQLIHAMNGISKGLSSVISEVRIGTETINVASREIASGNADLSSRTESQASSLEETASSMEELTSTVRQNADNARQANQLVVSASSVALKGGAIVGQVVGTMSEIKTSSSKIVDIIGVIDGIAFQTNILALNAAVEAARAGEQGRGFAVVATEVRNLAQRSAGAAKEIKALIDDSVSKVDYGSSLVDSAGKTMQEIVTSVQHVADIMSEISSASQEQSSGIEQVNLAITQMDEMTQQNAALVEQAAAAAQSMSEQAESLLQVVGQFKINSSVAPTAIASAKPLPKKLPQKAPQKAYQQSAAKPNAARPVKPKLIASSEKKRATDQEWEEF</sequence>
<dbReference type="GO" id="GO:0004888">
    <property type="term" value="F:transmembrane signaling receptor activity"/>
    <property type="evidence" value="ECO:0007669"/>
    <property type="project" value="TreeGrafter"/>
</dbReference>
<reference evidence="9 10" key="1">
    <citation type="journal article" date="2011" name="Int. J. Syst. Evol. Microbiol.">
        <title>Description of Undibacterium oligocarboniphilum sp. nov., isolated from purified water, and Undibacterium pigrum strain CCUG 49012 as the type strain of Undibacterium parvum sp. nov., and emended descriptions of the genus Undibacterium and the species Undibacterium pigrum.</title>
        <authorList>
            <person name="Eder W."/>
            <person name="Wanner G."/>
            <person name="Ludwig W."/>
            <person name="Busse H.J."/>
            <person name="Ziemke-Kageler F."/>
            <person name="Lang E."/>
        </authorList>
    </citation>
    <scope>NUCLEOTIDE SEQUENCE [LARGE SCALE GENOMIC DNA]</scope>
    <source>
        <strain evidence="9 10">DSM 23061</strain>
    </source>
</reference>
<feature type="region of interest" description="Disordered" evidence="5">
    <location>
        <begin position="669"/>
        <end position="718"/>
    </location>
</feature>
<dbReference type="GO" id="GO:0006935">
    <property type="term" value="P:chemotaxis"/>
    <property type="evidence" value="ECO:0007669"/>
    <property type="project" value="TreeGrafter"/>
</dbReference>
<dbReference type="InterPro" id="IPR051310">
    <property type="entry name" value="MCP_chemotaxis"/>
</dbReference>
<protein>
    <submittedName>
        <fullName evidence="9">Methyl-accepting chemotaxis protein</fullName>
    </submittedName>
</protein>
<feature type="transmembrane region" description="Helical" evidence="6">
    <location>
        <begin position="20"/>
        <end position="41"/>
    </location>
</feature>
<evidence type="ECO:0000313" key="10">
    <source>
        <dbReference type="Proteomes" id="UP000275663"/>
    </source>
</evidence>
<keyword evidence="6" id="KW-0472">Membrane</keyword>
<dbReference type="SUPFAM" id="SSF58104">
    <property type="entry name" value="Methyl-accepting chemotaxis protein (MCP) signaling domain"/>
    <property type="match status" value="1"/>
</dbReference>
<feature type="compositionally biased region" description="Low complexity" evidence="5">
    <location>
        <begin position="677"/>
        <end position="691"/>
    </location>
</feature>
<feature type="domain" description="Methyl-accepting transducer" evidence="7">
    <location>
        <begin position="412"/>
        <end position="641"/>
    </location>
</feature>
<evidence type="ECO:0000256" key="4">
    <source>
        <dbReference type="PROSITE-ProRule" id="PRU00284"/>
    </source>
</evidence>
<dbReference type="PANTHER" id="PTHR43531:SF14">
    <property type="entry name" value="METHYL-ACCEPTING CHEMOTAXIS PROTEIN I-RELATED"/>
    <property type="match status" value="1"/>
</dbReference>
<accession>A0A3S9HR88</accession>
<dbReference type="GO" id="GO:0007165">
    <property type="term" value="P:signal transduction"/>
    <property type="evidence" value="ECO:0007669"/>
    <property type="project" value="UniProtKB-KW"/>
</dbReference>
<dbReference type="Gene3D" id="3.30.450.20">
    <property type="entry name" value="PAS domain"/>
    <property type="match status" value="1"/>
</dbReference>
<dbReference type="SMART" id="SM00304">
    <property type="entry name" value="HAMP"/>
    <property type="match status" value="1"/>
</dbReference>
<dbReference type="Gene3D" id="1.10.287.950">
    <property type="entry name" value="Methyl-accepting chemotaxis protein"/>
    <property type="match status" value="1"/>
</dbReference>
<dbReference type="SMART" id="SM00283">
    <property type="entry name" value="MA"/>
    <property type="match status" value="1"/>
</dbReference>
<dbReference type="GO" id="GO:0005886">
    <property type="term" value="C:plasma membrane"/>
    <property type="evidence" value="ECO:0007669"/>
    <property type="project" value="TreeGrafter"/>
</dbReference>
<feature type="transmembrane region" description="Helical" evidence="6">
    <location>
        <begin position="330"/>
        <end position="353"/>
    </location>
</feature>
<dbReference type="Pfam" id="PF00015">
    <property type="entry name" value="MCPsignal"/>
    <property type="match status" value="1"/>
</dbReference>
<dbReference type="Proteomes" id="UP000275663">
    <property type="component" value="Chromosome"/>
</dbReference>
<dbReference type="CDD" id="cd06225">
    <property type="entry name" value="HAMP"/>
    <property type="match status" value="1"/>
</dbReference>
<dbReference type="AlphaFoldDB" id="A0A3S9HR88"/>
<organism evidence="9 10">
    <name type="scientific">Undibacterium parvum</name>
    <dbReference type="NCBI Taxonomy" id="401471"/>
    <lineage>
        <taxon>Bacteria</taxon>
        <taxon>Pseudomonadati</taxon>
        <taxon>Pseudomonadota</taxon>
        <taxon>Betaproteobacteria</taxon>
        <taxon>Burkholderiales</taxon>
        <taxon>Oxalobacteraceae</taxon>
        <taxon>Undibacterium</taxon>
    </lineage>
</organism>
<comment type="subcellular location">
    <subcellularLocation>
        <location evidence="1">Membrane</location>
    </subcellularLocation>
</comment>
<keyword evidence="6" id="KW-0812">Transmembrane</keyword>
<dbReference type="SUPFAM" id="SSF103190">
    <property type="entry name" value="Sensory domain-like"/>
    <property type="match status" value="1"/>
</dbReference>
<dbReference type="PROSITE" id="PS50111">
    <property type="entry name" value="CHEMOTAXIS_TRANSDUC_2"/>
    <property type="match status" value="1"/>
</dbReference>
<feature type="compositionally biased region" description="Polar residues" evidence="5">
    <location>
        <begin position="428"/>
        <end position="448"/>
    </location>
</feature>
<dbReference type="KEGG" id="upv:EJN92_16020"/>
<dbReference type="InterPro" id="IPR029151">
    <property type="entry name" value="Sensor-like_sf"/>
</dbReference>
<dbReference type="EMBL" id="CP034464">
    <property type="protein sequence ID" value="AZP14622.1"/>
    <property type="molecule type" value="Genomic_DNA"/>
</dbReference>
<dbReference type="OrthoDB" id="9763018at2"/>
<gene>
    <name evidence="9" type="ORF">EJN92_16020</name>
</gene>
<evidence type="ECO:0000256" key="3">
    <source>
        <dbReference type="ARBA" id="ARBA00029447"/>
    </source>
</evidence>
<keyword evidence="10" id="KW-1185">Reference proteome</keyword>
<dbReference type="Pfam" id="PF17201">
    <property type="entry name" value="Cache_3-Cache_2"/>
    <property type="match status" value="1"/>
</dbReference>
<feature type="domain" description="HAMP" evidence="8">
    <location>
        <begin position="355"/>
        <end position="407"/>
    </location>
</feature>